<name>A0A7R8ZLK9_9CRUS</name>
<dbReference type="EMBL" id="OB660733">
    <property type="protein sequence ID" value="CAD7226065.1"/>
    <property type="molecule type" value="Genomic_DNA"/>
</dbReference>
<feature type="compositionally biased region" description="Low complexity" evidence="1">
    <location>
        <begin position="100"/>
        <end position="128"/>
    </location>
</feature>
<feature type="compositionally biased region" description="Basic and acidic residues" evidence="1">
    <location>
        <begin position="52"/>
        <end position="85"/>
    </location>
</feature>
<reference evidence="2" key="1">
    <citation type="submission" date="2020-11" db="EMBL/GenBank/DDBJ databases">
        <authorList>
            <person name="Tran Van P."/>
        </authorList>
    </citation>
    <scope>NUCLEOTIDE SEQUENCE</scope>
</reference>
<organism evidence="2">
    <name type="scientific">Cyprideis torosa</name>
    <dbReference type="NCBI Taxonomy" id="163714"/>
    <lineage>
        <taxon>Eukaryota</taxon>
        <taxon>Metazoa</taxon>
        <taxon>Ecdysozoa</taxon>
        <taxon>Arthropoda</taxon>
        <taxon>Crustacea</taxon>
        <taxon>Oligostraca</taxon>
        <taxon>Ostracoda</taxon>
        <taxon>Podocopa</taxon>
        <taxon>Podocopida</taxon>
        <taxon>Cytherocopina</taxon>
        <taxon>Cytheroidea</taxon>
        <taxon>Cytherideidae</taxon>
        <taxon>Cyprideis</taxon>
    </lineage>
</organism>
<feature type="compositionally biased region" description="Basic and acidic residues" evidence="1">
    <location>
        <begin position="7"/>
        <end position="16"/>
    </location>
</feature>
<evidence type="ECO:0000256" key="1">
    <source>
        <dbReference type="SAM" id="MobiDB-lite"/>
    </source>
</evidence>
<feature type="compositionally biased region" description="Pro residues" evidence="1">
    <location>
        <begin position="29"/>
        <end position="47"/>
    </location>
</feature>
<feature type="region of interest" description="Disordered" evidence="1">
    <location>
        <begin position="1"/>
        <end position="137"/>
    </location>
</feature>
<sequence>MTSMEEAQLRAKEEAAKQAGGGPRSESQAPPPPQQPTPPTPSPPPPSGGKLDPAKSKETLKDAKKDDKRDKRDKHDEHDDDEHHAHVPGQSAMEMASSGAAKAALKPKTTAVRPGSAMRSSAAARSGATGLKTTHAVRHVQAVRAAGITRIKTFVDEGKLAKDRKSLQSEPSPSEDESYDNETKQNKSKKGGRAEKPEDTSVAGELDEEELGSGDEFFEKSKNTDEEQEEEELFLEETHKNFDDDIGEDYDNSSIGTVECSNEMLGYDNHFSDPVDCSVIIVQSTSDRFNDPRSLDDEVQDVYREPETGDAENGVGLLSLYQCLWNLWISEHPFLRGFVTGFMSFGVILFCTTWMSTGGGA</sequence>
<evidence type="ECO:0000313" key="2">
    <source>
        <dbReference type="EMBL" id="CAD7226065.1"/>
    </source>
</evidence>
<dbReference type="AlphaFoldDB" id="A0A7R8ZLK9"/>
<accession>A0A7R8ZLK9</accession>
<feature type="region of interest" description="Disordered" evidence="1">
    <location>
        <begin position="161"/>
        <end position="233"/>
    </location>
</feature>
<gene>
    <name evidence="2" type="ORF">CTOB1V02_LOCUS3990</name>
</gene>
<protein>
    <submittedName>
        <fullName evidence="2">Uncharacterized protein</fullName>
    </submittedName>
</protein>
<proteinExistence type="predicted"/>